<evidence type="ECO:0000256" key="2">
    <source>
        <dbReference type="ARBA" id="ARBA00023277"/>
    </source>
</evidence>
<dbReference type="PANTHER" id="PTHR43103">
    <property type="entry name" value="NUCLEOSIDE-DIPHOSPHATE-SUGAR EPIMERASE"/>
    <property type="match status" value="1"/>
</dbReference>
<evidence type="ECO:0000313" key="5">
    <source>
        <dbReference type="Proteomes" id="UP000580517"/>
    </source>
</evidence>
<dbReference type="SUPFAM" id="SSF51735">
    <property type="entry name" value="NAD(P)-binding Rossmann-fold domains"/>
    <property type="match status" value="1"/>
</dbReference>
<dbReference type="Pfam" id="PF01370">
    <property type="entry name" value="Epimerase"/>
    <property type="match status" value="1"/>
</dbReference>
<evidence type="ECO:0000256" key="1">
    <source>
        <dbReference type="ARBA" id="ARBA00022857"/>
    </source>
</evidence>
<dbReference type="InterPro" id="IPR001509">
    <property type="entry name" value="Epimerase_deHydtase"/>
</dbReference>
<gene>
    <name evidence="4" type="ORF">H0A68_04115</name>
</gene>
<dbReference type="Proteomes" id="UP000580517">
    <property type="component" value="Unassembled WGS sequence"/>
</dbReference>
<dbReference type="Gene3D" id="3.90.25.10">
    <property type="entry name" value="UDP-galactose 4-epimerase, domain 1"/>
    <property type="match status" value="1"/>
</dbReference>
<dbReference type="PANTHER" id="PTHR43103:SF3">
    <property type="entry name" value="ADP-L-GLYCERO-D-MANNO-HEPTOSE-6-EPIMERASE"/>
    <property type="match status" value="1"/>
</dbReference>
<dbReference type="InterPro" id="IPR036291">
    <property type="entry name" value="NAD(P)-bd_dom_sf"/>
</dbReference>
<protein>
    <submittedName>
        <fullName evidence="4">NAD-dependent epimerase/dehydratase family protein</fullName>
    </submittedName>
</protein>
<name>A0A853F7T5_9BURK</name>
<dbReference type="AlphaFoldDB" id="A0A853F7T5"/>
<organism evidence="4 5">
    <name type="scientific">Allopusillimonas soli</name>
    <dbReference type="NCBI Taxonomy" id="659016"/>
    <lineage>
        <taxon>Bacteria</taxon>
        <taxon>Pseudomonadati</taxon>
        <taxon>Pseudomonadota</taxon>
        <taxon>Betaproteobacteria</taxon>
        <taxon>Burkholderiales</taxon>
        <taxon>Alcaligenaceae</taxon>
        <taxon>Allopusillimonas</taxon>
    </lineage>
</organism>
<evidence type="ECO:0000259" key="3">
    <source>
        <dbReference type="Pfam" id="PF01370"/>
    </source>
</evidence>
<feature type="domain" description="NAD-dependent epimerase/dehydratase" evidence="3">
    <location>
        <begin position="3"/>
        <end position="202"/>
    </location>
</feature>
<keyword evidence="1" id="KW-0521">NADP</keyword>
<dbReference type="Gene3D" id="3.40.50.720">
    <property type="entry name" value="NAD(P)-binding Rossmann-like Domain"/>
    <property type="match status" value="1"/>
</dbReference>
<dbReference type="EMBL" id="JACCEW010000001">
    <property type="protein sequence ID" value="NYT36047.1"/>
    <property type="molecule type" value="Genomic_DNA"/>
</dbReference>
<proteinExistence type="predicted"/>
<keyword evidence="2" id="KW-0119">Carbohydrate metabolism</keyword>
<evidence type="ECO:0000313" key="4">
    <source>
        <dbReference type="EMBL" id="NYT36047.1"/>
    </source>
</evidence>
<comment type="caution">
    <text evidence="4">The sequence shown here is derived from an EMBL/GenBank/DDBJ whole genome shotgun (WGS) entry which is preliminary data.</text>
</comment>
<reference evidence="4 5" key="1">
    <citation type="submission" date="2020-07" db="EMBL/GenBank/DDBJ databases">
        <title>Taxonomic revisions and descriptions of new bacterial species based on genomic comparisons in the high-G+C-content subgroup of the family Alcaligenaceae.</title>
        <authorList>
            <person name="Szabo A."/>
            <person name="Felfoldi T."/>
        </authorList>
    </citation>
    <scope>NUCLEOTIDE SEQUENCE [LARGE SCALE GENOMIC DNA]</scope>
    <source>
        <strain evidence="4 5">DSM 25264</strain>
    </source>
</reference>
<dbReference type="RefSeq" id="WP_129967963.1">
    <property type="nucleotide sequence ID" value="NZ_JACCEW010000001.1"/>
</dbReference>
<sequence length="334" mass="35595">MNVLVTGANGYIGRALAERLVGLRDLPGYGTIDCITLCDLAFAQPPTDARMRLVAGDFADKATRAAMLDPTPDLVFHLASIASGRAELDFPLGLSVNLEAAMGLLEALRIQGNAPALVFSSSIAVFGAPLPGHVDDDTQPAPVLSYGAHKQVIEILLADYTRRGYIRGRAVRLPGIVPRPPMSNGAWSLFTSVLIRSLIQGQSCTLPVSPKATVWLMSLSCCIDNLLHAATLAARPAGARIAWTLPALRTSIGDIVAACDAQTEGVSSQRVRYNPDAHIEAQFGRLPPLDASDALRSGFRADPDLNTLMNRARHAMRAERGTTPAANADNRQQT</sequence>
<dbReference type="OrthoDB" id="9801056at2"/>
<accession>A0A853F7T5</accession>
<keyword evidence="5" id="KW-1185">Reference proteome</keyword>